<feature type="domain" description="TonB-dependent receptor-like beta-barrel" evidence="16">
    <location>
        <begin position="239"/>
        <end position="663"/>
    </location>
</feature>
<evidence type="ECO:0000256" key="15">
    <source>
        <dbReference type="SAM" id="SignalP"/>
    </source>
</evidence>
<dbReference type="PANTHER" id="PTHR32552:SF81">
    <property type="entry name" value="TONB-DEPENDENT OUTER MEMBRANE RECEPTOR"/>
    <property type="match status" value="1"/>
</dbReference>
<keyword evidence="19" id="KW-1185">Reference proteome</keyword>
<evidence type="ECO:0000256" key="7">
    <source>
        <dbReference type="ARBA" id="ARBA00023004"/>
    </source>
</evidence>
<keyword evidence="11 12" id="KW-0998">Cell outer membrane</keyword>
<dbReference type="GO" id="GO:0009279">
    <property type="term" value="C:cell outer membrane"/>
    <property type="evidence" value="ECO:0007669"/>
    <property type="project" value="UniProtKB-SubCell"/>
</dbReference>
<dbReference type="Pfam" id="PF00593">
    <property type="entry name" value="TonB_dep_Rec_b-barrel"/>
    <property type="match status" value="1"/>
</dbReference>
<evidence type="ECO:0000256" key="10">
    <source>
        <dbReference type="ARBA" id="ARBA00023136"/>
    </source>
</evidence>
<evidence type="ECO:0000256" key="8">
    <source>
        <dbReference type="ARBA" id="ARBA00023065"/>
    </source>
</evidence>
<comment type="subcellular location">
    <subcellularLocation>
        <location evidence="1 12">Cell outer membrane</location>
        <topology evidence="1 12">Multi-pass membrane protein</topology>
    </subcellularLocation>
</comment>
<evidence type="ECO:0000259" key="17">
    <source>
        <dbReference type="Pfam" id="PF07715"/>
    </source>
</evidence>
<dbReference type="InterPro" id="IPR010916">
    <property type="entry name" value="TonB_box_CS"/>
</dbReference>
<organism evidence="18 19">
    <name type="scientific">Phenylobacterium montanum</name>
    <dbReference type="NCBI Taxonomy" id="2823693"/>
    <lineage>
        <taxon>Bacteria</taxon>
        <taxon>Pseudomonadati</taxon>
        <taxon>Pseudomonadota</taxon>
        <taxon>Alphaproteobacteria</taxon>
        <taxon>Caulobacterales</taxon>
        <taxon>Caulobacteraceae</taxon>
        <taxon>Phenylobacterium</taxon>
    </lineage>
</organism>
<keyword evidence="10 12" id="KW-0472">Membrane</keyword>
<dbReference type="InterPro" id="IPR036942">
    <property type="entry name" value="Beta-barrel_TonB_sf"/>
</dbReference>
<evidence type="ECO:0000256" key="14">
    <source>
        <dbReference type="RuleBase" id="RU003357"/>
    </source>
</evidence>
<reference evidence="18" key="1">
    <citation type="submission" date="2021-04" db="EMBL/GenBank/DDBJ databases">
        <title>The complete genome sequence of Caulobacter sp. S6.</title>
        <authorList>
            <person name="Tang Y."/>
            <person name="Ouyang W."/>
            <person name="Liu Q."/>
            <person name="Huang B."/>
            <person name="Guo Z."/>
            <person name="Lei P."/>
        </authorList>
    </citation>
    <scope>NUCLEOTIDE SEQUENCE</scope>
    <source>
        <strain evidence="18">S6</strain>
    </source>
</reference>
<evidence type="ECO:0000256" key="2">
    <source>
        <dbReference type="ARBA" id="ARBA00022448"/>
    </source>
</evidence>
<dbReference type="InterPro" id="IPR039426">
    <property type="entry name" value="TonB-dep_rcpt-like"/>
</dbReference>
<protein>
    <submittedName>
        <fullName evidence="18">TonB-dependent receptor</fullName>
    </submittedName>
</protein>
<evidence type="ECO:0000259" key="16">
    <source>
        <dbReference type="Pfam" id="PF00593"/>
    </source>
</evidence>
<dbReference type="InterPro" id="IPR012910">
    <property type="entry name" value="Plug_dom"/>
</dbReference>
<comment type="similarity">
    <text evidence="12 14">Belongs to the TonB-dependent receptor family.</text>
</comment>
<name>A0A975IVR4_9CAUL</name>
<dbReference type="PANTHER" id="PTHR32552">
    <property type="entry name" value="FERRICHROME IRON RECEPTOR-RELATED"/>
    <property type="match status" value="1"/>
</dbReference>
<keyword evidence="8" id="KW-0406">Ion transport</keyword>
<dbReference type="KEGG" id="caul:KCG34_05225"/>
<dbReference type="Pfam" id="PF07715">
    <property type="entry name" value="Plug"/>
    <property type="match status" value="1"/>
</dbReference>
<evidence type="ECO:0000256" key="1">
    <source>
        <dbReference type="ARBA" id="ARBA00004571"/>
    </source>
</evidence>
<dbReference type="Proteomes" id="UP000676409">
    <property type="component" value="Chromosome"/>
</dbReference>
<evidence type="ECO:0000256" key="6">
    <source>
        <dbReference type="ARBA" id="ARBA00022729"/>
    </source>
</evidence>
<evidence type="ECO:0000256" key="3">
    <source>
        <dbReference type="ARBA" id="ARBA00022452"/>
    </source>
</evidence>
<evidence type="ECO:0000256" key="4">
    <source>
        <dbReference type="ARBA" id="ARBA00022496"/>
    </source>
</evidence>
<dbReference type="AlphaFoldDB" id="A0A975IVR4"/>
<evidence type="ECO:0000256" key="11">
    <source>
        <dbReference type="ARBA" id="ARBA00023237"/>
    </source>
</evidence>
<feature type="short sequence motif" description="TonB box" evidence="13">
    <location>
        <begin position="34"/>
        <end position="40"/>
    </location>
</feature>
<sequence length="696" mass="74027">MMRSVWLAAASGAVLAGAGLQAAPALAASAPIDTVVVTATRTPEPADQVPADISVITADELNARKPSNMAEVLSLTPGVEAPPGGDAGPSSAVPSFWGLHEFDAFLLVVDGVPWGGAFNPMITTLDFNDVSHVEVLKGAAPVMYGATSFVGVVQALHYPAGEAANQVDIAYGSYSSARGSASMALPQLGNLRQSLAVDGQSLGSADKREAAANGHALYRAALDVGGGKLTFDGDITFVRDTPTSPVIREGQRLTTLTPVNANFNPADARIDQNQYHLAVGYSQPTAWGTWDSLVSLAHSDITDIRAFLHPDLSGDADTQSQRRHIDDDYADTHLTHAFGGDTTLVIGADLLYGHGWQTTLNGNSAYNVPLSGAVTPPPTSQLVVNEIGAVNDRRLFAGQYAQVDWKPDARWDVTAGIRINETREAKASSDLVLPPPQLAAASSSRTEARISETLGASYRLWSQGKDEAVAYADFRDAFKPSALDFGPDYTPDVLRPETAQSYEVGLKGALAGGRLSYQAELFLLNFHNLVVATSSGALVNAGGERLKGAEFELRYQVTPDLALAGNFAWHDARYTRYLFVDDDTGLTVDVAGRRLPLSPQVLASAGVLYTPRHGLNATLVANYVGRRYLDEENTAPVGGYATLAGSVGYRFGRYLVQVEGTNLTNQRPPVTASEFGSGSFYLLPARTVWLRLSYKL</sequence>
<dbReference type="Gene3D" id="2.40.170.20">
    <property type="entry name" value="TonB-dependent receptor, beta-barrel domain"/>
    <property type="match status" value="1"/>
</dbReference>
<dbReference type="SUPFAM" id="SSF56935">
    <property type="entry name" value="Porins"/>
    <property type="match status" value="1"/>
</dbReference>
<evidence type="ECO:0000256" key="12">
    <source>
        <dbReference type="PROSITE-ProRule" id="PRU01360"/>
    </source>
</evidence>
<dbReference type="PROSITE" id="PS00430">
    <property type="entry name" value="TONB_DEPENDENT_REC_1"/>
    <property type="match status" value="1"/>
</dbReference>
<keyword evidence="4" id="KW-0410">Iron transport</keyword>
<evidence type="ECO:0000256" key="5">
    <source>
        <dbReference type="ARBA" id="ARBA00022692"/>
    </source>
</evidence>
<evidence type="ECO:0000256" key="13">
    <source>
        <dbReference type="PROSITE-ProRule" id="PRU10143"/>
    </source>
</evidence>
<keyword evidence="6 15" id="KW-0732">Signal</keyword>
<keyword evidence="9 13" id="KW-0798">TonB box</keyword>
<feature type="domain" description="TonB-dependent receptor plug" evidence="17">
    <location>
        <begin position="47"/>
        <end position="152"/>
    </location>
</feature>
<evidence type="ECO:0000313" key="19">
    <source>
        <dbReference type="Proteomes" id="UP000676409"/>
    </source>
</evidence>
<keyword evidence="5 12" id="KW-0812">Transmembrane</keyword>
<dbReference type="RefSeq" id="WP_211939334.1">
    <property type="nucleotide sequence ID" value="NZ_CP073078.1"/>
</dbReference>
<dbReference type="PROSITE" id="PS52016">
    <property type="entry name" value="TONB_DEPENDENT_REC_3"/>
    <property type="match status" value="1"/>
</dbReference>
<keyword evidence="7" id="KW-0408">Iron</keyword>
<dbReference type="InterPro" id="IPR037066">
    <property type="entry name" value="Plug_dom_sf"/>
</dbReference>
<evidence type="ECO:0000313" key="18">
    <source>
        <dbReference type="EMBL" id="QUD89282.1"/>
    </source>
</evidence>
<keyword evidence="18" id="KW-0675">Receptor</keyword>
<dbReference type="GO" id="GO:0006826">
    <property type="term" value="P:iron ion transport"/>
    <property type="evidence" value="ECO:0007669"/>
    <property type="project" value="UniProtKB-KW"/>
</dbReference>
<dbReference type="InterPro" id="IPR000531">
    <property type="entry name" value="Beta-barrel_TonB"/>
</dbReference>
<feature type="signal peptide" evidence="15">
    <location>
        <begin position="1"/>
        <end position="27"/>
    </location>
</feature>
<proteinExistence type="inferred from homology"/>
<keyword evidence="2 12" id="KW-0813">Transport</keyword>
<feature type="chain" id="PRO_5037446516" evidence="15">
    <location>
        <begin position="28"/>
        <end position="696"/>
    </location>
</feature>
<dbReference type="Gene3D" id="2.170.130.10">
    <property type="entry name" value="TonB-dependent receptor, plug domain"/>
    <property type="match status" value="1"/>
</dbReference>
<keyword evidence="3 12" id="KW-1134">Transmembrane beta strand</keyword>
<dbReference type="EMBL" id="CP073078">
    <property type="protein sequence ID" value="QUD89282.1"/>
    <property type="molecule type" value="Genomic_DNA"/>
</dbReference>
<gene>
    <name evidence="18" type="ORF">KCG34_05225</name>
</gene>
<evidence type="ECO:0000256" key="9">
    <source>
        <dbReference type="ARBA" id="ARBA00023077"/>
    </source>
</evidence>
<accession>A0A975IVR4</accession>